<comment type="caution">
    <text evidence="4">The sequence shown here is derived from an EMBL/GenBank/DDBJ whole genome shotgun (WGS) entry which is preliminary data.</text>
</comment>
<dbReference type="Proteomes" id="UP000050424">
    <property type="component" value="Unassembled WGS sequence"/>
</dbReference>
<evidence type="ECO:0000313" key="5">
    <source>
        <dbReference type="Proteomes" id="UP000050424"/>
    </source>
</evidence>
<keyword evidence="2" id="KW-0677">Repeat</keyword>
<organism evidence="4 5">
    <name type="scientific">Neonectria ditissima</name>
    <dbReference type="NCBI Taxonomy" id="78410"/>
    <lineage>
        <taxon>Eukaryota</taxon>
        <taxon>Fungi</taxon>
        <taxon>Dikarya</taxon>
        <taxon>Ascomycota</taxon>
        <taxon>Pezizomycotina</taxon>
        <taxon>Sordariomycetes</taxon>
        <taxon>Hypocreomycetidae</taxon>
        <taxon>Hypocreales</taxon>
        <taxon>Nectriaceae</taxon>
        <taxon>Neonectria</taxon>
    </lineage>
</organism>
<dbReference type="PROSITE" id="PS50294">
    <property type="entry name" value="WD_REPEATS_REGION"/>
    <property type="match status" value="1"/>
</dbReference>
<evidence type="ECO:0000256" key="3">
    <source>
        <dbReference type="PROSITE-ProRule" id="PRU00221"/>
    </source>
</evidence>
<dbReference type="InterPro" id="IPR011044">
    <property type="entry name" value="Quino_amine_DH_bsu"/>
</dbReference>
<dbReference type="SUPFAM" id="SSF50969">
    <property type="entry name" value="YVTN repeat-like/Quinoprotein amine dehydrogenase"/>
    <property type="match status" value="1"/>
</dbReference>
<feature type="non-terminal residue" evidence="4">
    <location>
        <position position="1"/>
    </location>
</feature>
<evidence type="ECO:0000313" key="4">
    <source>
        <dbReference type="EMBL" id="KPM36050.1"/>
    </source>
</evidence>
<dbReference type="InterPro" id="IPR015943">
    <property type="entry name" value="WD40/YVTN_repeat-like_dom_sf"/>
</dbReference>
<protein>
    <submittedName>
        <fullName evidence="4">Uncharacterized protein</fullName>
    </submittedName>
</protein>
<keyword evidence="5" id="KW-1185">Reference proteome</keyword>
<dbReference type="PROSITE" id="PS00678">
    <property type="entry name" value="WD_REPEATS_1"/>
    <property type="match status" value="1"/>
</dbReference>
<proteinExistence type="predicted"/>
<dbReference type="InterPro" id="IPR001680">
    <property type="entry name" value="WD40_rpt"/>
</dbReference>
<dbReference type="PROSITE" id="PS50082">
    <property type="entry name" value="WD_REPEATS_2"/>
    <property type="match status" value="1"/>
</dbReference>
<dbReference type="InterPro" id="IPR019775">
    <property type="entry name" value="WD40_repeat_CS"/>
</dbReference>
<sequence>LPHAGGLTSYGLAAARRAEGWPLCISPDCRWMACRTEDGFDVMDVASGDVVFSRDADVLVTSGAFAADGKTLVLGTMDGVVEVWDVLEKMA</sequence>
<evidence type="ECO:0000256" key="1">
    <source>
        <dbReference type="ARBA" id="ARBA00022574"/>
    </source>
</evidence>
<dbReference type="OrthoDB" id="2013972at2759"/>
<name>A0A0P7AFL5_9HYPO</name>
<dbReference type="Gene3D" id="2.130.10.10">
    <property type="entry name" value="YVTN repeat-like/Quinoprotein amine dehydrogenase"/>
    <property type="match status" value="1"/>
</dbReference>
<reference evidence="4" key="1">
    <citation type="submission" date="2015-09" db="EMBL/GenBank/DDBJ databases">
        <title>Draft genome of a European isolate of the apple canker pathogen Neonectria ditissima.</title>
        <authorList>
            <person name="Gomez-Cortecero A."/>
            <person name="Harrison R.J."/>
            <person name="Armitage A.D."/>
        </authorList>
    </citation>
    <scope>NUCLEOTIDE SEQUENCE [LARGE SCALE GENOMIC DNA]</scope>
    <source>
        <strain evidence="4">R09/05</strain>
    </source>
</reference>
<evidence type="ECO:0000256" key="2">
    <source>
        <dbReference type="ARBA" id="ARBA00022737"/>
    </source>
</evidence>
<dbReference type="STRING" id="78410.A0A0P7AFL5"/>
<dbReference type="EMBL" id="LKCW01000220">
    <property type="protein sequence ID" value="KPM36050.1"/>
    <property type="molecule type" value="Genomic_DNA"/>
</dbReference>
<gene>
    <name evidence="4" type="ORF">AK830_g10499</name>
</gene>
<accession>A0A0P7AFL5</accession>
<keyword evidence="1 3" id="KW-0853">WD repeat</keyword>
<feature type="repeat" description="WD" evidence="3">
    <location>
        <begin position="60"/>
        <end position="91"/>
    </location>
</feature>
<dbReference type="AlphaFoldDB" id="A0A0P7AFL5"/>